<organism evidence="3 4">
    <name type="scientific">Halorhodospira halochloris</name>
    <name type="common">Ectothiorhodospira halochloris</name>
    <dbReference type="NCBI Taxonomy" id="1052"/>
    <lineage>
        <taxon>Bacteria</taxon>
        <taxon>Pseudomonadati</taxon>
        <taxon>Pseudomonadota</taxon>
        <taxon>Gammaproteobacteria</taxon>
        <taxon>Chromatiales</taxon>
        <taxon>Ectothiorhodospiraceae</taxon>
        <taxon>Halorhodospira</taxon>
    </lineage>
</organism>
<feature type="signal peptide" evidence="1">
    <location>
        <begin position="1"/>
        <end position="24"/>
    </location>
</feature>
<gene>
    <name evidence="3" type="ORF">HH1059_23120</name>
</gene>
<keyword evidence="4" id="KW-1185">Reference proteome</keyword>
<dbReference type="KEGG" id="hhk:HH1059_23120"/>
<evidence type="ECO:0000313" key="4">
    <source>
        <dbReference type="Proteomes" id="UP000218890"/>
    </source>
</evidence>
<reference evidence="3" key="1">
    <citation type="submission" date="2016-02" db="EMBL/GenBank/DDBJ databases">
        <title>Halorhodospira halochloris DSM-1059 complete genome, version 2.</title>
        <authorList>
            <person name="Tsukatani Y."/>
        </authorList>
    </citation>
    <scope>NUCLEOTIDE SEQUENCE</scope>
    <source>
        <strain evidence="3">DSM 1059</strain>
    </source>
</reference>
<dbReference type="InterPro" id="IPR036249">
    <property type="entry name" value="Thioredoxin-like_sf"/>
</dbReference>
<evidence type="ECO:0000313" key="3">
    <source>
        <dbReference type="EMBL" id="BAU56382.1"/>
    </source>
</evidence>
<accession>A0A120MZ33</accession>
<dbReference type="Gene3D" id="3.40.30.10">
    <property type="entry name" value="Glutaredoxin"/>
    <property type="match status" value="1"/>
</dbReference>
<dbReference type="Proteomes" id="UP000218890">
    <property type="component" value="Chromosome"/>
</dbReference>
<evidence type="ECO:0000256" key="1">
    <source>
        <dbReference type="SAM" id="SignalP"/>
    </source>
</evidence>
<sequence>MTKRLATIKILFLALLLAGCPNDAPGESTDTSASELEQFQDSHYITEGDGDMIVYAFTDPQCPACDQLHQRVAEGATPNIEWRWIPVGFLGQGARRDAANRIEEALDVDGEMAEEENRQLAVSLGVRSVPTIFYRHPNGETYHFSGGNQQQLSGLESVAEQYREEQ</sequence>
<dbReference type="PROSITE" id="PS51257">
    <property type="entry name" value="PROKAR_LIPOPROTEIN"/>
    <property type="match status" value="1"/>
</dbReference>
<feature type="chain" id="PRO_5007167943" description="Thioredoxin-like fold domain-containing protein" evidence="1">
    <location>
        <begin position="25"/>
        <end position="166"/>
    </location>
</feature>
<proteinExistence type="predicted"/>
<dbReference type="AlphaFoldDB" id="A0A120MZ33"/>
<dbReference type="RefSeq" id="WP_162549533.1">
    <property type="nucleotide sequence ID" value="NZ_AP017372.2"/>
</dbReference>
<dbReference type="InterPro" id="IPR012336">
    <property type="entry name" value="Thioredoxin-like_fold"/>
</dbReference>
<dbReference type="SUPFAM" id="SSF52833">
    <property type="entry name" value="Thioredoxin-like"/>
    <property type="match status" value="1"/>
</dbReference>
<protein>
    <recommendedName>
        <fullName evidence="2">Thioredoxin-like fold domain-containing protein</fullName>
    </recommendedName>
</protein>
<evidence type="ECO:0000259" key="2">
    <source>
        <dbReference type="Pfam" id="PF13098"/>
    </source>
</evidence>
<name>A0A120MZ33_HALHR</name>
<dbReference type="EMBL" id="AP017372">
    <property type="protein sequence ID" value="BAU56382.1"/>
    <property type="molecule type" value="Genomic_DNA"/>
</dbReference>
<feature type="domain" description="Thioredoxin-like fold" evidence="2">
    <location>
        <begin position="47"/>
        <end position="142"/>
    </location>
</feature>
<dbReference type="Pfam" id="PF13098">
    <property type="entry name" value="Thioredoxin_2"/>
    <property type="match status" value="1"/>
</dbReference>
<keyword evidence="1" id="KW-0732">Signal</keyword>